<dbReference type="AlphaFoldDB" id="G5SQ02"/>
<sequence>MKKLPDCLFDFFGRRVRRLLGIEPAGRGEWTILEGMGLTF</sequence>
<organism evidence="1 2">
    <name type="scientific">Paraprevotella clara YIT 11840</name>
    <dbReference type="NCBI Taxonomy" id="762968"/>
    <lineage>
        <taxon>Bacteria</taxon>
        <taxon>Pseudomonadati</taxon>
        <taxon>Bacteroidota</taxon>
        <taxon>Bacteroidia</taxon>
        <taxon>Bacteroidales</taxon>
        <taxon>Prevotellaceae</taxon>
        <taxon>Paraprevotella</taxon>
    </lineage>
</organism>
<evidence type="ECO:0000313" key="1">
    <source>
        <dbReference type="EMBL" id="EHH00718.1"/>
    </source>
</evidence>
<accession>G5SQ02</accession>
<keyword evidence="2" id="KW-1185">Reference proteome</keyword>
<dbReference type="EMBL" id="AFFY01000020">
    <property type="protein sequence ID" value="EHH00718.1"/>
    <property type="molecule type" value="Genomic_DNA"/>
</dbReference>
<protein>
    <submittedName>
        <fullName evidence="1">Uncharacterized protein</fullName>
    </submittedName>
</protein>
<dbReference type="HOGENOM" id="CLU_3293626_0_0_10"/>
<dbReference type="STRING" id="762968.HMPREF9441_01437"/>
<comment type="caution">
    <text evidence="1">The sequence shown here is derived from an EMBL/GenBank/DDBJ whole genome shotgun (WGS) entry which is preliminary data.</text>
</comment>
<evidence type="ECO:0000313" key="2">
    <source>
        <dbReference type="Proteomes" id="UP000003598"/>
    </source>
</evidence>
<dbReference type="Proteomes" id="UP000003598">
    <property type="component" value="Unassembled WGS sequence"/>
</dbReference>
<name>G5SQ02_9BACT</name>
<reference evidence="1 2" key="1">
    <citation type="submission" date="2011-03" db="EMBL/GenBank/DDBJ databases">
        <authorList>
            <person name="Weinstock G."/>
            <person name="Sodergren E."/>
            <person name="Clifton S."/>
            <person name="Fulton L."/>
            <person name="Fulton B."/>
            <person name="Courtney L."/>
            <person name="Fronick C."/>
            <person name="Harrison M."/>
            <person name="Strong C."/>
            <person name="Farmer C."/>
            <person name="Delahaunty K."/>
            <person name="Markovic C."/>
            <person name="Hall O."/>
            <person name="Minx P."/>
            <person name="Tomlinson C."/>
            <person name="Mitreva M."/>
            <person name="Hou S."/>
            <person name="Chen J."/>
            <person name="Wollam A."/>
            <person name="Pepin K.H."/>
            <person name="Johnson M."/>
            <person name="Bhonagiri V."/>
            <person name="Zhang X."/>
            <person name="Suruliraj S."/>
            <person name="Warren W."/>
            <person name="Chinwalla A."/>
            <person name="Mardis E.R."/>
            <person name="Wilson R.K."/>
        </authorList>
    </citation>
    <scope>NUCLEOTIDE SEQUENCE [LARGE SCALE GENOMIC DNA]</scope>
    <source>
        <strain evidence="1 2">YIT 11840</strain>
    </source>
</reference>
<proteinExistence type="predicted"/>
<dbReference type="PATRIC" id="fig|762968.3.peg.1284"/>
<gene>
    <name evidence="1" type="ORF">HMPREF9441_01437</name>
</gene>